<reference evidence="2" key="2">
    <citation type="submission" date="2015-08" db="UniProtKB">
        <authorList>
            <consortium name="WormBaseParasite"/>
        </authorList>
    </citation>
    <scope>IDENTIFICATION</scope>
</reference>
<evidence type="ECO:0000313" key="1">
    <source>
        <dbReference type="Proteomes" id="UP000035680"/>
    </source>
</evidence>
<name>A0A0K0FZY6_STRVS</name>
<dbReference type="WBParaSite" id="SVE_1801800.1">
    <property type="protein sequence ID" value="SVE_1801800.1"/>
    <property type="gene ID" value="SVE_1801800"/>
</dbReference>
<proteinExistence type="predicted"/>
<evidence type="ECO:0000313" key="2">
    <source>
        <dbReference type="WBParaSite" id="SVE_1801800.1"/>
    </source>
</evidence>
<keyword evidence="1" id="KW-1185">Reference proteome</keyword>
<sequence length="347" mass="40238">MESLKNRPIYTKETLSGMLKPSMEKLKSGDQFYYSIDGCRSYYLATIYDIYQEGEKWLCNIQFKDCEDPTEEVVDLDNIIQNGLIRSDGEIKETPKRIKSMSRKRKRGCGVFKSYEYVEGFYVHLEGLNLKHGFHDSLYRLNVRLNAASIVIPALPERSSILIFDHYAKFKYKLFPYGEIKDVTREKFEMYKKEFLYLVNMFNEYGPGYTIFFGHCNPGEVDLWMQDLETNPNTCFAAYASGYNVIRFISNVFLEHSKNPEDSFAMRFGIEKLVGVGNLIADNFCWYIQDVICPFLCNDDGDYLMILGSNTTLYQEDQGSSNDCISILPYVFGEWQPKISIVEIALN</sequence>
<reference evidence="1" key="1">
    <citation type="submission" date="2014-07" db="EMBL/GenBank/DDBJ databases">
        <authorList>
            <person name="Martin A.A"/>
            <person name="De Silva N."/>
        </authorList>
    </citation>
    <scope>NUCLEOTIDE SEQUENCE</scope>
</reference>
<protein>
    <submittedName>
        <fullName evidence="2">Uncharacterized protein</fullName>
    </submittedName>
</protein>
<accession>A0A0K0FZY6</accession>
<dbReference type="Proteomes" id="UP000035680">
    <property type="component" value="Unassembled WGS sequence"/>
</dbReference>
<dbReference type="AlphaFoldDB" id="A0A0K0FZY6"/>
<organism evidence="1 2">
    <name type="scientific">Strongyloides venezuelensis</name>
    <name type="common">Threadworm</name>
    <dbReference type="NCBI Taxonomy" id="75913"/>
    <lineage>
        <taxon>Eukaryota</taxon>
        <taxon>Metazoa</taxon>
        <taxon>Ecdysozoa</taxon>
        <taxon>Nematoda</taxon>
        <taxon>Chromadorea</taxon>
        <taxon>Rhabditida</taxon>
        <taxon>Tylenchina</taxon>
        <taxon>Panagrolaimomorpha</taxon>
        <taxon>Strongyloidoidea</taxon>
        <taxon>Strongyloididae</taxon>
        <taxon>Strongyloides</taxon>
    </lineage>
</organism>